<dbReference type="RefSeq" id="WP_183932615.1">
    <property type="nucleotide sequence ID" value="NZ_JACICF010000001.1"/>
</dbReference>
<evidence type="ECO:0008006" key="4">
    <source>
        <dbReference type="Google" id="ProtNLM"/>
    </source>
</evidence>
<keyword evidence="3" id="KW-1185">Reference proteome</keyword>
<comment type="caution">
    <text evidence="2">The sequence shown here is derived from an EMBL/GenBank/DDBJ whole genome shotgun (WGS) entry which is preliminary data.</text>
</comment>
<organism evidence="2 3">
    <name type="scientific">Sphingomicrobium lutaoense</name>
    <dbReference type="NCBI Taxonomy" id="515949"/>
    <lineage>
        <taxon>Bacteria</taxon>
        <taxon>Pseudomonadati</taxon>
        <taxon>Pseudomonadota</taxon>
        <taxon>Alphaproteobacteria</taxon>
        <taxon>Sphingomonadales</taxon>
        <taxon>Sphingomonadaceae</taxon>
        <taxon>Sphingomicrobium</taxon>
    </lineage>
</organism>
<accession>A0A839YXT3</accession>
<feature type="signal peptide" evidence="1">
    <location>
        <begin position="1"/>
        <end position="19"/>
    </location>
</feature>
<name>A0A839YXT3_9SPHN</name>
<sequence>MKVAAPMLALLLSACSATEQSQPSETAASLPDGLWMADERSGLCKAGEEAAYVIHAADGSNCMAQGAIEQGETGLSFRPRGDANCTVPISMDGEGLVIGSGADACDYYCAGSASLPSPLLRSAGENRAILKDGGGDPICPD</sequence>
<dbReference type="Proteomes" id="UP000578569">
    <property type="component" value="Unassembled WGS sequence"/>
</dbReference>
<evidence type="ECO:0000256" key="1">
    <source>
        <dbReference type="SAM" id="SignalP"/>
    </source>
</evidence>
<dbReference type="EMBL" id="JACICF010000001">
    <property type="protein sequence ID" value="MBB3763290.1"/>
    <property type="molecule type" value="Genomic_DNA"/>
</dbReference>
<gene>
    <name evidence="2" type="ORF">FHS50_000313</name>
</gene>
<proteinExistence type="predicted"/>
<reference evidence="2 3" key="1">
    <citation type="submission" date="2020-08" db="EMBL/GenBank/DDBJ databases">
        <title>Genomic Encyclopedia of Type Strains, Phase IV (KMG-IV): sequencing the most valuable type-strain genomes for metagenomic binning, comparative biology and taxonomic classification.</title>
        <authorList>
            <person name="Goeker M."/>
        </authorList>
    </citation>
    <scope>NUCLEOTIDE SEQUENCE [LARGE SCALE GENOMIC DNA]</scope>
    <source>
        <strain evidence="2 3">DSM 24194</strain>
    </source>
</reference>
<feature type="chain" id="PRO_5032695751" description="Lipoprotein" evidence="1">
    <location>
        <begin position="20"/>
        <end position="141"/>
    </location>
</feature>
<keyword evidence="1" id="KW-0732">Signal</keyword>
<protein>
    <recommendedName>
        <fullName evidence="4">Lipoprotein</fullName>
    </recommendedName>
</protein>
<evidence type="ECO:0000313" key="3">
    <source>
        <dbReference type="Proteomes" id="UP000578569"/>
    </source>
</evidence>
<dbReference type="AlphaFoldDB" id="A0A839YXT3"/>
<evidence type="ECO:0000313" key="2">
    <source>
        <dbReference type="EMBL" id="MBB3763290.1"/>
    </source>
</evidence>
<dbReference type="PROSITE" id="PS51257">
    <property type="entry name" value="PROKAR_LIPOPROTEIN"/>
    <property type="match status" value="1"/>
</dbReference>